<organism evidence="2 3">
    <name type="scientific">Stereocaulon virgatum</name>
    <dbReference type="NCBI Taxonomy" id="373712"/>
    <lineage>
        <taxon>Eukaryota</taxon>
        <taxon>Fungi</taxon>
        <taxon>Dikarya</taxon>
        <taxon>Ascomycota</taxon>
        <taxon>Pezizomycotina</taxon>
        <taxon>Lecanoromycetes</taxon>
        <taxon>OSLEUM clade</taxon>
        <taxon>Lecanoromycetidae</taxon>
        <taxon>Lecanorales</taxon>
        <taxon>Lecanorineae</taxon>
        <taxon>Stereocaulaceae</taxon>
        <taxon>Stereocaulon</taxon>
    </lineage>
</organism>
<name>A0ABR4A651_9LECA</name>
<reference evidence="2 3" key="1">
    <citation type="submission" date="2024-09" db="EMBL/GenBank/DDBJ databases">
        <title>Rethinking Asexuality: The Enigmatic Case of Functional Sexual Genes in Lepraria (Stereocaulaceae).</title>
        <authorList>
            <person name="Doellman M."/>
            <person name="Sun Y."/>
            <person name="Barcenas-Pena A."/>
            <person name="Lumbsch H.T."/>
            <person name="Grewe F."/>
        </authorList>
    </citation>
    <scope>NUCLEOTIDE SEQUENCE [LARGE SCALE GENOMIC DNA]</scope>
    <source>
        <strain evidence="2 3">Mercado 3170</strain>
    </source>
</reference>
<accession>A0ABR4A651</accession>
<feature type="region of interest" description="Disordered" evidence="1">
    <location>
        <begin position="1"/>
        <end position="28"/>
    </location>
</feature>
<comment type="caution">
    <text evidence="2">The sequence shown here is derived from an EMBL/GenBank/DDBJ whole genome shotgun (WGS) entry which is preliminary data.</text>
</comment>
<evidence type="ECO:0000256" key="1">
    <source>
        <dbReference type="SAM" id="MobiDB-lite"/>
    </source>
</evidence>
<proteinExistence type="predicted"/>
<keyword evidence="3" id="KW-1185">Reference proteome</keyword>
<evidence type="ECO:0000313" key="3">
    <source>
        <dbReference type="Proteomes" id="UP001590950"/>
    </source>
</evidence>
<protein>
    <recommendedName>
        <fullName evidence="4">C2H2-type domain-containing protein</fullName>
    </recommendedName>
</protein>
<evidence type="ECO:0000313" key="2">
    <source>
        <dbReference type="EMBL" id="KAL2040974.1"/>
    </source>
</evidence>
<dbReference type="Proteomes" id="UP001590950">
    <property type="component" value="Unassembled WGS sequence"/>
</dbReference>
<dbReference type="EMBL" id="JBEFKJ010000019">
    <property type="protein sequence ID" value="KAL2040974.1"/>
    <property type="molecule type" value="Genomic_DNA"/>
</dbReference>
<evidence type="ECO:0008006" key="4">
    <source>
        <dbReference type="Google" id="ProtNLM"/>
    </source>
</evidence>
<sequence>MPAVRSYVDSRNDDPRPQNILAKLSTLPDAEKHRADDFYGQSAQSVGTSRIPAGSECPDDGSLPCMSDVANSGYCESAASNQGKRGLEKKAKIMFLGPEGALRPTLPGTSSCPCPFRFKGCPMEFHMDQVDDWYKHSLTHFHIPGKRPRNASPPTSCQCPFCDQMFSASSGAECWRKRMQHVALHHHAGRSLSDARLDFTLVEYLWEKGLMDVFVYRDLKAKAALTPPASPDLEGKPPYDTAFSVLHEATPARVKKM</sequence>
<gene>
    <name evidence="2" type="ORF">N7G274_006432</name>
</gene>